<dbReference type="PROSITE" id="PS51165">
    <property type="entry name" value="THUMP"/>
    <property type="match status" value="1"/>
</dbReference>
<dbReference type="SUPFAM" id="SSF143437">
    <property type="entry name" value="THUMP domain-like"/>
    <property type="match status" value="1"/>
</dbReference>
<dbReference type="GO" id="GO:0043527">
    <property type="term" value="C:tRNA methyltransferase complex"/>
    <property type="evidence" value="ECO:0007669"/>
    <property type="project" value="UniProtKB-ARBA"/>
</dbReference>
<dbReference type="InterPro" id="IPR000241">
    <property type="entry name" value="RlmKL-like_Mtase"/>
</dbReference>
<dbReference type="InterPro" id="IPR029063">
    <property type="entry name" value="SAM-dependent_MTases_sf"/>
</dbReference>
<proteinExistence type="predicted"/>
<keyword evidence="2" id="KW-0489">Methyltransferase</keyword>
<dbReference type="EMBL" id="CASHTH010002909">
    <property type="protein sequence ID" value="CAI8037008.1"/>
    <property type="molecule type" value="Genomic_DNA"/>
</dbReference>
<keyword evidence="2" id="KW-0808">Transferase</keyword>
<dbReference type="PANTHER" id="PTHR14911:SF13">
    <property type="entry name" value="TRNA (GUANINE(6)-N2)-METHYLTRANSFERASE THUMP3"/>
    <property type="match status" value="1"/>
</dbReference>
<dbReference type="PANTHER" id="PTHR14911">
    <property type="entry name" value="THUMP DOMAIN-CONTAINING"/>
    <property type="match status" value="1"/>
</dbReference>
<feature type="region of interest" description="Disordered" evidence="5">
    <location>
        <begin position="114"/>
        <end position="156"/>
    </location>
</feature>
<organism evidence="7 8">
    <name type="scientific">Geodia barretti</name>
    <name type="common">Barrett's horny sponge</name>
    <dbReference type="NCBI Taxonomy" id="519541"/>
    <lineage>
        <taxon>Eukaryota</taxon>
        <taxon>Metazoa</taxon>
        <taxon>Porifera</taxon>
        <taxon>Demospongiae</taxon>
        <taxon>Heteroscleromorpha</taxon>
        <taxon>Tetractinellida</taxon>
        <taxon>Astrophorina</taxon>
        <taxon>Geodiidae</taxon>
        <taxon>Geodia</taxon>
    </lineage>
</organism>
<dbReference type="Gene3D" id="3.40.50.150">
    <property type="entry name" value="Vaccinia Virus protein VP39"/>
    <property type="match status" value="1"/>
</dbReference>
<evidence type="ECO:0000313" key="7">
    <source>
        <dbReference type="EMBL" id="CAI8037008.1"/>
    </source>
</evidence>
<keyword evidence="3" id="KW-0819">tRNA processing</keyword>
<dbReference type="InterPro" id="IPR004114">
    <property type="entry name" value="THUMP_dom"/>
</dbReference>
<evidence type="ECO:0000256" key="2">
    <source>
        <dbReference type="ARBA" id="ARBA00022603"/>
    </source>
</evidence>
<dbReference type="SUPFAM" id="SSF53335">
    <property type="entry name" value="S-adenosyl-L-methionine-dependent methyltransferases"/>
    <property type="match status" value="1"/>
</dbReference>
<reference evidence="7" key="1">
    <citation type="submission" date="2023-03" db="EMBL/GenBank/DDBJ databases">
        <authorList>
            <person name="Steffen K."/>
            <person name="Cardenas P."/>
        </authorList>
    </citation>
    <scope>NUCLEOTIDE SEQUENCE</scope>
</reference>
<dbReference type="Proteomes" id="UP001174909">
    <property type="component" value="Unassembled WGS sequence"/>
</dbReference>
<gene>
    <name evidence="7" type="ORF">GBAR_LOCUS20715</name>
</gene>
<dbReference type="GO" id="GO:0030488">
    <property type="term" value="P:tRNA methylation"/>
    <property type="evidence" value="ECO:0007669"/>
    <property type="project" value="TreeGrafter"/>
</dbReference>
<protein>
    <submittedName>
        <fullName evidence="7">THUMP domain-containing protein 3</fullName>
    </submittedName>
</protein>
<dbReference type="Gene3D" id="3.30.2130.30">
    <property type="match status" value="1"/>
</dbReference>
<sequence length="448" mass="48761">MASPCGFQVTGTVPTGLERCAAEECSEILGRSVTAQRGSITCTLESAEELAKFDQLRSVDNYRAVVGSLSNFCKGESTVLERLKTLPFDGLLDWTAALSLWQFHRDNLDHVDTSGCRSDQAGVNGSKELSGDKDESTSNGAGSDRQREIAPSHNQAVEGVEDTVERAASAGQGKRLYSSLLQNEGITFRVTCTRGGRKHGFSSPEAARSFGAGLADFFDWKVQLKNPDIEVLLAISGDEAKVGVALNRESKFKRNIAHFGPTTLRATIGYGMLRCAEIQPGDVVLDPLCGGGSISIEGSLAWPETHHIAGDIHHLAVQRAAANIESLLQEMNHGKEINHVKVDVCQWDVCQLPLRTSTVDVVVTDLPFGKKSGSRLANWSLYPKALGELARVCRPQTGRAVLLTHDNKAFSRALQRNGFWKRVKTLWLNVGGLQTALYILNRSSMLFH</sequence>
<evidence type="ECO:0000259" key="6">
    <source>
        <dbReference type="PROSITE" id="PS51165"/>
    </source>
</evidence>
<dbReference type="Pfam" id="PF01170">
    <property type="entry name" value="UPF0020"/>
    <property type="match status" value="1"/>
</dbReference>
<evidence type="ECO:0000256" key="4">
    <source>
        <dbReference type="PROSITE-ProRule" id="PRU00529"/>
    </source>
</evidence>
<dbReference type="GO" id="GO:0005737">
    <property type="term" value="C:cytoplasm"/>
    <property type="evidence" value="ECO:0007669"/>
    <property type="project" value="UniProtKB-SubCell"/>
</dbReference>
<evidence type="ECO:0000313" key="8">
    <source>
        <dbReference type="Proteomes" id="UP001174909"/>
    </source>
</evidence>
<dbReference type="FunFam" id="3.40.50.150:FF:000073">
    <property type="entry name" value="THUMP domain containing 3"/>
    <property type="match status" value="1"/>
</dbReference>
<evidence type="ECO:0000256" key="3">
    <source>
        <dbReference type="ARBA" id="ARBA00022694"/>
    </source>
</evidence>
<keyword evidence="4" id="KW-0694">RNA-binding</keyword>
<evidence type="ECO:0000256" key="1">
    <source>
        <dbReference type="ARBA" id="ARBA00004496"/>
    </source>
</evidence>
<dbReference type="Pfam" id="PF02926">
    <property type="entry name" value="THUMP"/>
    <property type="match status" value="1"/>
</dbReference>
<accession>A0AA35SX56</accession>
<comment type="caution">
    <text evidence="7">The sequence shown here is derived from an EMBL/GenBank/DDBJ whole genome shotgun (WGS) entry which is preliminary data.</text>
</comment>
<comment type="subcellular location">
    <subcellularLocation>
        <location evidence="1">Cytoplasm</location>
    </subcellularLocation>
</comment>
<evidence type="ECO:0000256" key="5">
    <source>
        <dbReference type="SAM" id="MobiDB-lite"/>
    </source>
</evidence>
<keyword evidence="8" id="KW-1185">Reference proteome</keyword>
<dbReference type="SMART" id="SM00981">
    <property type="entry name" value="THUMP"/>
    <property type="match status" value="1"/>
</dbReference>
<name>A0AA35SX56_GEOBA</name>
<dbReference type="AlphaFoldDB" id="A0AA35SX56"/>
<dbReference type="GO" id="GO:0016423">
    <property type="term" value="F:tRNA (guanine) methyltransferase activity"/>
    <property type="evidence" value="ECO:0007669"/>
    <property type="project" value="TreeGrafter"/>
</dbReference>
<dbReference type="GO" id="GO:0003723">
    <property type="term" value="F:RNA binding"/>
    <property type="evidence" value="ECO:0007669"/>
    <property type="project" value="UniProtKB-UniRule"/>
</dbReference>
<feature type="domain" description="THUMP" evidence="6">
    <location>
        <begin position="131"/>
        <end position="246"/>
    </location>
</feature>